<dbReference type="EMBL" id="PJAI02000001">
    <property type="protein sequence ID" value="TYK67187.1"/>
    <property type="molecule type" value="Genomic_DNA"/>
</dbReference>
<dbReference type="InterPro" id="IPR036869">
    <property type="entry name" value="J_dom_sf"/>
</dbReference>
<dbReference type="Pfam" id="PF00226">
    <property type="entry name" value="DnaJ"/>
    <property type="match status" value="1"/>
</dbReference>
<dbReference type="Proteomes" id="UP000815846">
    <property type="component" value="Unassembled WGS sequence"/>
</dbReference>
<dbReference type="InterPro" id="IPR029024">
    <property type="entry name" value="TerB-like"/>
</dbReference>
<protein>
    <recommendedName>
        <fullName evidence="7">Co-chaperone protein DjlA</fullName>
    </recommendedName>
</protein>
<dbReference type="PRINTS" id="PR00625">
    <property type="entry name" value="JDOMAIN"/>
</dbReference>
<dbReference type="CDD" id="cd06257">
    <property type="entry name" value="DnaJ"/>
    <property type="match status" value="1"/>
</dbReference>
<dbReference type="SUPFAM" id="SSF46565">
    <property type="entry name" value="Chaperone J-domain"/>
    <property type="match status" value="1"/>
</dbReference>
<evidence type="ECO:0000256" key="2">
    <source>
        <dbReference type="ARBA" id="ARBA00022519"/>
    </source>
</evidence>
<evidence type="ECO:0000256" key="4">
    <source>
        <dbReference type="ARBA" id="ARBA00022989"/>
    </source>
</evidence>
<dbReference type="Gene3D" id="1.10.3680.10">
    <property type="entry name" value="TerB-like"/>
    <property type="match status" value="1"/>
</dbReference>
<name>A0ABY3N124_9GAMM</name>
<evidence type="ECO:0000256" key="3">
    <source>
        <dbReference type="ARBA" id="ARBA00022692"/>
    </source>
</evidence>
<proteinExistence type="inferred from homology"/>
<dbReference type="InterPro" id="IPR023749">
    <property type="entry name" value="DjlA"/>
</dbReference>
<keyword evidence="5 7" id="KW-0472">Membrane</keyword>
<keyword evidence="1 7" id="KW-1003">Cell membrane</keyword>
<dbReference type="HAMAP" id="MF_01153">
    <property type="entry name" value="DjlA"/>
    <property type="match status" value="1"/>
</dbReference>
<feature type="topological domain" description="Periplasmic" evidence="7">
    <location>
        <begin position="1"/>
        <end position="6"/>
    </location>
</feature>
<keyword evidence="4 7" id="KW-1133">Transmembrane helix</keyword>
<reference evidence="10 11" key="1">
    <citation type="submission" date="2019-08" db="EMBL/GenBank/DDBJ databases">
        <title>Microbe sample from Colwellia echini.</title>
        <authorList>
            <person name="Christiansen L."/>
            <person name="Pathiraja D."/>
            <person name="Schultz-Johansen M."/>
            <person name="Choi I.-G."/>
            <person name="Stougaard P."/>
        </authorList>
    </citation>
    <scope>NUCLEOTIDE SEQUENCE [LARGE SCALE GENOMIC DNA]</scope>
    <source>
        <strain evidence="10 11">A3</strain>
    </source>
</reference>
<comment type="subcellular location">
    <subcellularLocation>
        <location evidence="7">Cell inner membrane</location>
        <topology evidence="7">Single-pass type III membrane protein</topology>
    </subcellularLocation>
</comment>
<dbReference type="InterPro" id="IPR007791">
    <property type="entry name" value="DjlA_N"/>
</dbReference>
<dbReference type="InterPro" id="IPR050817">
    <property type="entry name" value="DjlA_DnaK_co-chaperone"/>
</dbReference>
<dbReference type="NCBIfam" id="NF006948">
    <property type="entry name" value="PRK09430.1"/>
    <property type="match status" value="1"/>
</dbReference>
<keyword evidence="3 7" id="KW-0812">Transmembrane</keyword>
<organism evidence="10 11">
    <name type="scientific">Colwellia echini</name>
    <dbReference type="NCBI Taxonomy" id="1982103"/>
    <lineage>
        <taxon>Bacteria</taxon>
        <taxon>Pseudomonadati</taxon>
        <taxon>Pseudomonadota</taxon>
        <taxon>Gammaproteobacteria</taxon>
        <taxon>Alteromonadales</taxon>
        <taxon>Colwelliaceae</taxon>
        <taxon>Colwellia</taxon>
    </lineage>
</organism>
<feature type="transmembrane region" description="Helical" evidence="8">
    <location>
        <begin position="7"/>
        <end position="29"/>
    </location>
</feature>
<dbReference type="PANTHER" id="PTHR24074">
    <property type="entry name" value="CO-CHAPERONE PROTEIN DJLA"/>
    <property type="match status" value="1"/>
</dbReference>
<keyword evidence="11" id="KW-1185">Reference proteome</keyword>
<dbReference type="Gene3D" id="1.10.287.110">
    <property type="entry name" value="DnaJ domain"/>
    <property type="match status" value="1"/>
</dbReference>
<dbReference type="PROSITE" id="PS50076">
    <property type="entry name" value="DNAJ_2"/>
    <property type="match status" value="1"/>
</dbReference>
<dbReference type="Pfam" id="PF05099">
    <property type="entry name" value="TerB"/>
    <property type="match status" value="1"/>
</dbReference>
<accession>A0ABY3N124</accession>
<sequence length="276" mass="30781">MHIWGKILGFLFGFMLSKSLFGALLGLWLGHIFDRGRGFNFNGVSGGTEDDVARQAAFFYTTFSVMGHVAKAKGQVTSHEIAFASAYMDKLNLSSDLREQAQDAFREGKSSGFPLKDRLVKFKRLMGNRQDLLLMFLEIQIQVAFSDGDLDNSERSVLHTIAQFLGYSTRELDNLLEMIIAGSSFHQQQSGGGYRQHSTGSSRPTTAQQLDNAYKVLGVDKNSDMSVIKKAYRKLMSQHHPDKLIAKGLPPAMMESAKEKTQEIQGAYDLIVKQNK</sequence>
<comment type="domain">
    <text evidence="7">The transmembrane domain is a dimerization domain.</text>
</comment>
<evidence type="ECO:0000256" key="6">
    <source>
        <dbReference type="ARBA" id="ARBA00023186"/>
    </source>
</evidence>
<dbReference type="RefSeq" id="WP_101343333.1">
    <property type="nucleotide sequence ID" value="NZ_PJAI02000001.1"/>
</dbReference>
<feature type="domain" description="J" evidence="9">
    <location>
        <begin position="212"/>
        <end position="276"/>
    </location>
</feature>
<evidence type="ECO:0000256" key="7">
    <source>
        <dbReference type="HAMAP-Rule" id="MF_01153"/>
    </source>
</evidence>
<evidence type="ECO:0000313" key="10">
    <source>
        <dbReference type="EMBL" id="TYK67187.1"/>
    </source>
</evidence>
<evidence type="ECO:0000313" key="11">
    <source>
        <dbReference type="Proteomes" id="UP000815846"/>
    </source>
</evidence>
<comment type="subunit">
    <text evidence="7">Homodimer.</text>
</comment>
<dbReference type="CDD" id="cd07316">
    <property type="entry name" value="terB_like_DjlA"/>
    <property type="match status" value="1"/>
</dbReference>
<keyword evidence="2 7" id="KW-0997">Cell inner membrane</keyword>
<keyword evidence="6 7" id="KW-0143">Chaperone</keyword>
<dbReference type="SMART" id="SM00271">
    <property type="entry name" value="DnaJ"/>
    <property type="match status" value="1"/>
</dbReference>
<dbReference type="InterPro" id="IPR001623">
    <property type="entry name" value="DnaJ_domain"/>
</dbReference>
<gene>
    <name evidence="7 10" type="primary">djlA</name>
    <name evidence="10" type="ORF">CWS31_001230</name>
</gene>
<evidence type="ECO:0000256" key="1">
    <source>
        <dbReference type="ARBA" id="ARBA00022475"/>
    </source>
</evidence>
<feature type="topological domain" description="Cytoplasmic" evidence="7">
    <location>
        <begin position="32"/>
        <end position="276"/>
    </location>
</feature>
<evidence type="ECO:0000259" key="9">
    <source>
        <dbReference type="PROSITE" id="PS50076"/>
    </source>
</evidence>
<evidence type="ECO:0000256" key="8">
    <source>
        <dbReference type="SAM" id="Phobius"/>
    </source>
</evidence>
<evidence type="ECO:0000256" key="5">
    <source>
        <dbReference type="ARBA" id="ARBA00023136"/>
    </source>
</evidence>
<comment type="caution">
    <text evidence="10">The sequence shown here is derived from an EMBL/GenBank/DDBJ whole genome shotgun (WGS) entry which is preliminary data.</text>
</comment>
<comment type="function">
    <text evidence="7">Regulatory DnaK co-chaperone. Direct interaction between DnaK and DjlA is needed for the induction of the wcaABCDE operon, involved in the synthesis of a colanic acid polysaccharide capsule, possibly through activation of the RcsB/RcsC phosphotransfer signaling pathway. The colanic acid capsule may help the bacterium survive conditions outside the host.</text>
</comment>